<feature type="region of interest" description="Disordered" evidence="2">
    <location>
        <begin position="66"/>
        <end position="88"/>
    </location>
</feature>
<keyword evidence="1" id="KW-0479">Metal-binding</keyword>
<dbReference type="AlphaFoldDB" id="A0A5J9WFP2"/>
<dbReference type="GO" id="GO:0046872">
    <property type="term" value="F:metal ion binding"/>
    <property type="evidence" value="ECO:0007669"/>
    <property type="project" value="UniProtKB-KW"/>
</dbReference>
<dbReference type="InterPro" id="IPR051863">
    <property type="entry name" value="HIPP"/>
</dbReference>
<dbReference type="PANTHER" id="PTHR45811:SF17">
    <property type="entry name" value="HEAVY METAL-ASSOCIATED DOMAIN CONTAINING PROTEIN"/>
    <property type="match status" value="1"/>
</dbReference>
<evidence type="ECO:0000313" key="4">
    <source>
        <dbReference type="Proteomes" id="UP000324897"/>
    </source>
</evidence>
<dbReference type="Gene3D" id="3.30.70.100">
    <property type="match status" value="1"/>
</dbReference>
<name>A0A5J9WFP2_9POAL</name>
<evidence type="ECO:0008006" key="5">
    <source>
        <dbReference type="Google" id="ProtNLM"/>
    </source>
</evidence>
<organism evidence="3 4">
    <name type="scientific">Eragrostis curvula</name>
    <name type="common">weeping love grass</name>
    <dbReference type="NCBI Taxonomy" id="38414"/>
    <lineage>
        <taxon>Eukaryota</taxon>
        <taxon>Viridiplantae</taxon>
        <taxon>Streptophyta</taxon>
        <taxon>Embryophyta</taxon>
        <taxon>Tracheophyta</taxon>
        <taxon>Spermatophyta</taxon>
        <taxon>Magnoliopsida</taxon>
        <taxon>Liliopsida</taxon>
        <taxon>Poales</taxon>
        <taxon>Poaceae</taxon>
        <taxon>PACMAD clade</taxon>
        <taxon>Chloridoideae</taxon>
        <taxon>Eragrostideae</taxon>
        <taxon>Eragrostidinae</taxon>
        <taxon>Eragrostis</taxon>
    </lineage>
</organism>
<evidence type="ECO:0000256" key="1">
    <source>
        <dbReference type="ARBA" id="ARBA00022723"/>
    </source>
</evidence>
<accession>A0A5J9WFP2</accession>
<protein>
    <recommendedName>
        <fullName evidence="5">HMA domain-containing protein</fullName>
    </recommendedName>
</protein>
<comment type="caution">
    <text evidence="3">The sequence shown here is derived from an EMBL/GenBank/DDBJ whole genome shotgun (WGS) entry which is preliminary data.</text>
</comment>
<dbReference type="PANTHER" id="PTHR45811">
    <property type="entry name" value="COPPER TRANSPORT PROTEIN FAMILY-RELATED"/>
    <property type="match status" value="1"/>
</dbReference>
<feature type="compositionally biased region" description="Basic and acidic residues" evidence="2">
    <location>
        <begin position="69"/>
        <end position="87"/>
    </location>
</feature>
<proteinExistence type="predicted"/>
<sequence>MSKKIVIQVDVVGDACRAKAMSSVAPVRGVKSMAFDGEKMTVIGDVDVVRVAKKLKKAMFSPVVLSVGPEKEEKKPDPPKKPDEKKPPCCPGCSCGCRTPPPPVCLPQPPPVCLPPPCPREVIYCDEPQLGCVIL</sequence>
<reference evidence="3 4" key="1">
    <citation type="journal article" date="2019" name="Sci. Rep.">
        <title>A high-quality genome of Eragrostis curvula grass provides insights into Poaceae evolution and supports new strategies to enhance forage quality.</title>
        <authorList>
            <person name="Carballo J."/>
            <person name="Santos B.A.C.M."/>
            <person name="Zappacosta D."/>
            <person name="Garbus I."/>
            <person name="Selva J.P."/>
            <person name="Gallo C.A."/>
            <person name="Diaz A."/>
            <person name="Albertini E."/>
            <person name="Caccamo M."/>
            <person name="Echenique V."/>
        </authorList>
    </citation>
    <scope>NUCLEOTIDE SEQUENCE [LARGE SCALE GENOMIC DNA]</scope>
    <source>
        <strain evidence="4">cv. Victoria</strain>
        <tissue evidence="3">Leaf</tissue>
    </source>
</reference>
<dbReference type="Gramene" id="TVU46863">
    <property type="protein sequence ID" value="TVU46863"/>
    <property type="gene ID" value="EJB05_06435"/>
</dbReference>
<dbReference type="Proteomes" id="UP000324897">
    <property type="component" value="Chromosome 5"/>
</dbReference>
<evidence type="ECO:0000313" key="3">
    <source>
        <dbReference type="EMBL" id="TVU46863.1"/>
    </source>
</evidence>
<dbReference type="EMBL" id="RWGY01000004">
    <property type="protein sequence ID" value="TVU46863.1"/>
    <property type="molecule type" value="Genomic_DNA"/>
</dbReference>
<evidence type="ECO:0000256" key="2">
    <source>
        <dbReference type="SAM" id="MobiDB-lite"/>
    </source>
</evidence>
<gene>
    <name evidence="3" type="ORF">EJB05_06435</name>
</gene>
<dbReference type="OrthoDB" id="1923658at2759"/>
<keyword evidence="4" id="KW-1185">Reference proteome</keyword>